<evidence type="ECO:0000259" key="3">
    <source>
        <dbReference type="Pfam" id="PF03221"/>
    </source>
</evidence>
<organism evidence="4">
    <name type="scientific">Nothobranchius rachovii</name>
    <name type="common">bluefin notho</name>
    <dbReference type="NCBI Taxonomy" id="451742"/>
    <lineage>
        <taxon>Eukaryota</taxon>
        <taxon>Metazoa</taxon>
        <taxon>Chordata</taxon>
        <taxon>Craniata</taxon>
        <taxon>Vertebrata</taxon>
        <taxon>Euteleostomi</taxon>
        <taxon>Actinopterygii</taxon>
        <taxon>Neopterygii</taxon>
        <taxon>Teleostei</taxon>
        <taxon>Neoteleostei</taxon>
        <taxon>Acanthomorphata</taxon>
        <taxon>Ovalentaria</taxon>
        <taxon>Atherinomorphae</taxon>
        <taxon>Cyprinodontiformes</taxon>
        <taxon>Nothobranchiidae</taxon>
        <taxon>Nothobranchius</taxon>
    </lineage>
</organism>
<feature type="compositionally biased region" description="Acidic residues" evidence="2">
    <location>
        <begin position="15"/>
        <end position="30"/>
    </location>
</feature>
<dbReference type="InterPro" id="IPR006600">
    <property type="entry name" value="HTH_CenpB_DNA-bd_dom"/>
</dbReference>
<feature type="region of interest" description="Disordered" evidence="2">
    <location>
        <begin position="1"/>
        <end position="50"/>
    </location>
</feature>
<reference evidence="4" key="1">
    <citation type="submission" date="2016-05" db="EMBL/GenBank/DDBJ databases">
        <authorList>
            <person name="Lavstsen T."/>
            <person name="Jespersen J.S."/>
        </authorList>
    </citation>
    <scope>NUCLEOTIDE SEQUENCE</scope>
    <source>
        <tissue evidence="4">Brain</tissue>
    </source>
</reference>
<accession>A0A1A8RMQ5</accession>
<proteinExistence type="predicted"/>
<feature type="non-terminal residue" evidence="4">
    <location>
        <position position="1"/>
    </location>
</feature>
<feature type="domain" description="HTH CENPB-type" evidence="3">
    <location>
        <begin position="42"/>
        <end position="64"/>
    </location>
</feature>
<dbReference type="AlphaFoldDB" id="A0A1A8RMQ5"/>
<name>A0A1A8RMQ5_9TELE</name>
<evidence type="ECO:0000313" key="4">
    <source>
        <dbReference type="EMBL" id="SBS06544.1"/>
    </source>
</evidence>
<gene>
    <name evidence="4" type="primary">POGK</name>
</gene>
<protein>
    <recommendedName>
        <fullName evidence="3">HTH CENPB-type domain-containing protein</fullName>
    </recommendedName>
</protein>
<keyword evidence="1" id="KW-0238">DNA-binding</keyword>
<reference evidence="4" key="2">
    <citation type="submission" date="2016-06" db="EMBL/GenBank/DDBJ databases">
        <title>The genome of a short-lived fish provides insights into sex chromosome evolution and the genetic control of aging.</title>
        <authorList>
            <person name="Reichwald K."/>
            <person name="Felder M."/>
            <person name="Petzold A."/>
            <person name="Koch P."/>
            <person name="Groth M."/>
            <person name="Platzer M."/>
        </authorList>
    </citation>
    <scope>NUCLEOTIDE SEQUENCE</scope>
    <source>
        <tissue evidence="4">Brain</tissue>
    </source>
</reference>
<evidence type="ECO:0000256" key="1">
    <source>
        <dbReference type="ARBA" id="ARBA00023125"/>
    </source>
</evidence>
<dbReference type="EMBL" id="HAEH01017706">
    <property type="protein sequence ID" value="SBS06544.1"/>
    <property type="molecule type" value="Transcribed_RNA"/>
</dbReference>
<dbReference type="GO" id="GO:0003677">
    <property type="term" value="F:DNA binding"/>
    <property type="evidence" value="ECO:0007669"/>
    <property type="project" value="UniProtKB-KW"/>
</dbReference>
<dbReference type="Pfam" id="PF03221">
    <property type="entry name" value="HTH_Tnp_Tc5"/>
    <property type="match status" value="1"/>
</dbReference>
<feature type="non-terminal residue" evidence="4">
    <location>
        <position position="65"/>
    </location>
</feature>
<sequence length="65" mass="7464">PYETFAAKEPQDDGDHAEEEEEDDEDDVLDEPQAGTSTDSPPRKPRFTASKGWFEKFKKRFSLKS</sequence>
<dbReference type="Gene3D" id="1.10.10.60">
    <property type="entry name" value="Homeodomain-like"/>
    <property type="match status" value="1"/>
</dbReference>
<evidence type="ECO:0000256" key="2">
    <source>
        <dbReference type="SAM" id="MobiDB-lite"/>
    </source>
</evidence>